<dbReference type="Pfam" id="PF00010">
    <property type="entry name" value="HLH"/>
    <property type="match status" value="1"/>
</dbReference>
<dbReference type="FunFam" id="4.10.280.10:FF:000006">
    <property type="entry name" value="Neurogenic differentiation factor"/>
    <property type="match status" value="1"/>
</dbReference>
<keyword evidence="3" id="KW-0221">Differentiation</keyword>
<feature type="domain" description="BHLH" evidence="10">
    <location>
        <begin position="129"/>
        <end position="181"/>
    </location>
</feature>
<dbReference type="InterPro" id="IPR011598">
    <property type="entry name" value="bHLH_dom"/>
</dbReference>
<gene>
    <name evidence="11" type="ORF">M9458_028034</name>
</gene>
<feature type="non-terminal residue" evidence="11">
    <location>
        <position position="1"/>
    </location>
</feature>
<evidence type="ECO:0000259" key="10">
    <source>
        <dbReference type="PROSITE" id="PS50888"/>
    </source>
</evidence>
<keyword evidence="4" id="KW-0524">Neurogenesis</keyword>
<evidence type="ECO:0000256" key="9">
    <source>
        <dbReference type="SAM" id="MobiDB-lite"/>
    </source>
</evidence>
<dbReference type="PANTHER" id="PTHR19290">
    <property type="entry name" value="BASIC HELIX-LOOP-HELIX PROTEIN NEUROGENIN-RELATED"/>
    <property type="match status" value="1"/>
</dbReference>
<keyword evidence="6" id="KW-0238">DNA-binding</keyword>
<dbReference type="Proteomes" id="UP001529510">
    <property type="component" value="Unassembled WGS sequence"/>
</dbReference>
<sequence>ARQTRALNFNTNYLQDSASPSPHKVRICRTTHPWNDLEWLSKLGVFLTCFLCYFSRLSTMETVYSDMDTSSCDYSFTHTDDEDSRSSLHPASPASSCGKPPASPAELQQKKRRRGRARNEATVHVVKKNRRLKANDRERNRMHNLNDALDALRSVLPAFPDDTKLTKIETLRFAHNYIWALSETIRIADQRQNKSRDPPLLLSGLSCMGDAPSPGSDSCSWPSGASSSSSSPSYCNSDPGSPAAMDDFGYLQTDVVYSYHNFVPSIY</sequence>
<reference evidence="11 12" key="1">
    <citation type="submission" date="2024-05" db="EMBL/GenBank/DDBJ databases">
        <title>Genome sequencing and assembly of Indian major carp, Cirrhinus mrigala (Hamilton, 1822).</title>
        <authorList>
            <person name="Mohindra V."/>
            <person name="Chowdhury L.M."/>
            <person name="Lal K."/>
            <person name="Jena J.K."/>
        </authorList>
    </citation>
    <scope>NUCLEOTIDE SEQUENCE [LARGE SCALE GENOMIC DNA]</scope>
    <source>
        <strain evidence="11">CM1030</strain>
        <tissue evidence="11">Blood</tissue>
    </source>
</reference>
<keyword evidence="2" id="KW-0217">Developmental protein</keyword>
<comment type="caution">
    <text evidence="11">The sequence shown here is derived from an EMBL/GenBank/DDBJ whole genome shotgun (WGS) entry which is preliminary data.</text>
</comment>
<dbReference type="Gene3D" id="4.10.280.10">
    <property type="entry name" value="Helix-loop-helix DNA-binding domain"/>
    <property type="match status" value="1"/>
</dbReference>
<feature type="region of interest" description="Disordered" evidence="9">
    <location>
        <begin position="216"/>
        <end position="239"/>
    </location>
</feature>
<protein>
    <recommendedName>
        <fullName evidence="10">BHLH domain-containing protein</fullName>
    </recommendedName>
</protein>
<evidence type="ECO:0000313" key="12">
    <source>
        <dbReference type="Proteomes" id="UP001529510"/>
    </source>
</evidence>
<keyword evidence="7" id="KW-0804">Transcription</keyword>
<evidence type="ECO:0000256" key="8">
    <source>
        <dbReference type="ARBA" id="ARBA00023242"/>
    </source>
</evidence>
<evidence type="ECO:0000256" key="5">
    <source>
        <dbReference type="ARBA" id="ARBA00023015"/>
    </source>
</evidence>
<feature type="region of interest" description="Disordered" evidence="9">
    <location>
        <begin position="83"/>
        <end position="121"/>
    </location>
</feature>
<dbReference type="GO" id="GO:0003677">
    <property type="term" value="F:DNA binding"/>
    <property type="evidence" value="ECO:0007669"/>
    <property type="project" value="UniProtKB-KW"/>
</dbReference>
<accession>A0ABD0PPA2</accession>
<dbReference type="GO" id="GO:0007399">
    <property type="term" value="P:nervous system development"/>
    <property type="evidence" value="ECO:0007669"/>
    <property type="project" value="UniProtKB-KW"/>
</dbReference>
<dbReference type="GO" id="GO:0030154">
    <property type="term" value="P:cell differentiation"/>
    <property type="evidence" value="ECO:0007669"/>
    <property type="project" value="UniProtKB-KW"/>
</dbReference>
<dbReference type="InterPro" id="IPR036638">
    <property type="entry name" value="HLH_DNA-bd_sf"/>
</dbReference>
<name>A0ABD0PPA2_CIRMR</name>
<dbReference type="PANTHER" id="PTHR19290:SF171">
    <property type="entry name" value="NEUROGENIN-2"/>
    <property type="match status" value="1"/>
</dbReference>
<keyword evidence="12" id="KW-1185">Reference proteome</keyword>
<keyword evidence="8" id="KW-0539">Nucleus</keyword>
<dbReference type="SMART" id="SM00353">
    <property type="entry name" value="HLH"/>
    <property type="match status" value="1"/>
</dbReference>
<evidence type="ECO:0000256" key="7">
    <source>
        <dbReference type="ARBA" id="ARBA00023163"/>
    </source>
</evidence>
<evidence type="ECO:0000256" key="2">
    <source>
        <dbReference type="ARBA" id="ARBA00022473"/>
    </source>
</evidence>
<dbReference type="SUPFAM" id="SSF47459">
    <property type="entry name" value="HLH, helix-loop-helix DNA-binding domain"/>
    <property type="match status" value="1"/>
</dbReference>
<dbReference type="AlphaFoldDB" id="A0ABD0PPA2"/>
<dbReference type="PROSITE" id="PS50888">
    <property type="entry name" value="BHLH"/>
    <property type="match status" value="1"/>
</dbReference>
<organism evidence="11 12">
    <name type="scientific">Cirrhinus mrigala</name>
    <name type="common">Mrigala</name>
    <dbReference type="NCBI Taxonomy" id="683832"/>
    <lineage>
        <taxon>Eukaryota</taxon>
        <taxon>Metazoa</taxon>
        <taxon>Chordata</taxon>
        <taxon>Craniata</taxon>
        <taxon>Vertebrata</taxon>
        <taxon>Euteleostomi</taxon>
        <taxon>Actinopterygii</taxon>
        <taxon>Neopterygii</taxon>
        <taxon>Teleostei</taxon>
        <taxon>Ostariophysi</taxon>
        <taxon>Cypriniformes</taxon>
        <taxon>Cyprinidae</taxon>
        <taxon>Labeoninae</taxon>
        <taxon>Labeonini</taxon>
        <taxon>Cirrhinus</taxon>
    </lineage>
</organism>
<keyword evidence="5" id="KW-0805">Transcription regulation</keyword>
<comment type="subunit">
    <text evidence="1">Efficient DNA binding requires dimerization with another bHLH protein.</text>
</comment>
<evidence type="ECO:0000256" key="3">
    <source>
        <dbReference type="ARBA" id="ARBA00022782"/>
    </source>
</evidence>
<dbReference type="EMBL" id="JAMKFB020000014">
    <property type="protein sequence ID" value="KAL0175704.1"/>
    <property type="molecule type" value="Genomic_DNA"/>
</dbReference>
<evidence type="ECO:0000256" key="1">
    <source>
        <dbReference type="ARBA" id="ARBA00011571"/>
    </source>
</evidence>
<proteinExistence type="predicted"/>
<dbReference type="InterPro" id="IPR050359">
    <property type="entry name" value="bHLH_transcription_factors"/>
</dbReference>
<evidence type="ECO:0000313" key="11">
    <source>
        <dbReference type="EMBL" id="KAL0175704.1"/>
    </source>
</evidence>
<evidence type="ECO:0000256" key="4">
    <source>
        <dbReference type="ARBA" id="ARBA00022902"/>
    </source>
</evidence>
<evidence type="ECO:0000256" key="6">
    <source>
        <dbReference type="ARBA" id="ARBA00023125"/>
    </source>
</evidence>